<dbReference type="GO" id="GO:0003677">
    <property type="term" value="F:DNA binding"/>
    <property type="evidence" value="ECO:0007669"/>
    <property type="project" value="UniProtKB-KW"/>
</dbReference>
<dbReference type="Proteomes" id="UP000546970">
    <property type="component" value="Unassembled WGS sequence"/>
</dbReference>
<dbReference type="PROSITE" id="PS50043">
    <property type="entry name" value="HTH_LUXR_2"/>
    <property type="match status" value="1"/>
</dbReference>
<dbReference type="PROSITE" id="PS00622">
    <property type="entry name" value="HTH_LUXR_1"/>
    <property type="match status" value="1"/>
</dbReference>
<protein>
    <recommendedName>
        <fullName evidence="4">HTH luxR-type domain-containing protein</fullName>
    </recommendedName>
</protein>
<keyword evidence="1" id="KW-0805">Transcription regulation</keyword>
<evidence type="ECO:0000256" key="2">
    <source>
        <dbReference type="ARBA" id="ARBA00023125"/>
    </source>
</evidence>
<dbReference type="InterPro" id="IPR016032">
    <property type="entry name" value="Sig_transdc_resp-reg_C-effctor"/>
</dbReference>
<gene>
    <name evidence="5" type="ORF">HF320_05685</name>
</gene>
<accession>A0A7X9UCD0</accession>
<dbReference type="InterPro" id="IPR036388">
    <property type="entry name" value="WH-like_DNA-bd_sf"/>
</dbReference>
<dbReference type="AlphaFoldDB" id="A0A7X9UCD0"/>
<dbReference type="SUPFAM" id="SSF46894">
    <property type="entry name" value="C-terminal effector domain of the bipartite response regulators"/>
    <property type="match status" value="1"/>
</dbReference>
<dbReference type="PRINTS" id="PR00038">
    <property type="entry name" value="HTHLUXR"/>
</dbReference>
<feature type="domain" description="HTH luxR-type" evidence="4">
    <location>
        <begin position="130"/>
        <end position="195"/>
    </location>
</feature>
<keyword evidence="6" id="KW-1185">Reference proteome</keyword>
<dbReference type="CDD" id="cd06170">
    <property type="entry name" value="LuxR_C_like"/>
    <property type="match status" value="1"/>
</dbReference>
<proteinExistence type="predicted"/>
<dbReference type="PANTHER" id="PTHR44688:SF16">
    <property type="entry name" value="DNA-BINDING TRANSCRIPTIONAL ACTIVATOR DEVR_DOSR"/>
    <property type="match status" value="1"/>
</dbReference>
<comment type="caution">
    <text evidence="5">The sequence shown here is derived from an EMBL/GenBank/DDBJ whole genome shotgun (WGS) entry which is preliminary data.</text>
</comment>
<dbReference type="GO" id="GO:0006355">
    <property type="term" value="P:regulation of DNA-templated transcription"/>
    <property type="evidence" value="ECO:0007669"/>
    <property type="project" value="InterPro"/>
</dbReference>
<keyword evidence="2" id="KW-0238">DNA-binding</keyword>
<dbReference type="SMART" id="SM00421">
    <property type="entry name" value="HTH_LUXR"/>
    <property type="match status" value="1"/>
</dbReference>
<dbReference type="InterPro" id="IPR000792">
    <property type="entry name" value="Tscrpt_reg_LuxR_C"/>
</dbReference>
<name>A0A7X9UCD0_9ACTN</name>
<reference evidence="5 6" key="1">
    <citation type="submission" date="2020-04" db="EMBL/GenBank/DDBJ databases">
        <title>Collinsella sp. KGMB02528 nov., an anaerobic actinobacterium isolated from human feces.</title>
        <authorList>
            <person name="Han K.-I."/>
            <person name="Eom M.K."/>
            <person name="Kim J.-S."/>
            <person name="Lee K.C."/>
            <person name="Suh M.K."/>
            <person name="Park S.-H."/>
            <person name="Lee J.H."/>
            <person name="Kang S.W."/>
            <person name="Park J.-E."/>
            <person name="Oh B.S."/>
            <person name="Yu S.Y."/>
            <person name="Choi S.-H."/>
            <person name="Lee D.H."/>
            <person name="Yoon H."/>
            <person name="Kim B.-Y."/>
            <person name="Lee J.H."/>
            <person name="Lee J.-S."/>
        </authorList>
    </citation>
    <scope>NUCLEOTIDE SEQUENCE [LARGE SCALE GENOMIC DNA]</scope>
    <source>
        <strain evidence="5 6">KGMB02528</strain>
    </source>
</reference>
<evidence type="ECO:0000256" key="1">
    <source>
        <dbReference type="ARBA" id="ARBA00023015"/>
    </source>
</evidence>
<dbReference type="Gene3D" id="1.10.10.10">
    <property type="entry name" value="Winged helix-like DNA-binding domain superfamily/Winged helix DNA-binding domain"/>
    <property type="match status" value="1"/>
</dbReference>
<evidence type="ECO:0000313" key="5">
    <source>
        <dbReference type="EMBL" id="NMF55815.1"/>
    </source>
</evidence>
<organism evidence="5 6">
    <name type="scientific">Collinsella acetigenes</name>
    <dbReference type="NCBI Taxonomy" id="2713419"/>
    <lineage>
        <taxon>Bacteria</taxon>
        <taxon>Bacillati</taxon>
        <taxon>Actinomycetota</taxon>
        <taxon>Coriobacteriia</taxon>
        <taxon>Coriobacteriales</taxon>
        <taxon>Coriobacteriaceae</taxon>
        <taxon>Collinsella</taxon>
    </lineage>
</organism>
<evidence type="ECO:0000313" key="6">
    <source>
        <dbReference type="Proteomes" id="UP000546970"/>
    </source>
</evidence>
<keyword evidence="3" id="KW-0804">Transcription</keyword>
<sequence length="195" mass="21928">MCMSKRCESNSFCQSYCERVIKAPETFQVYTCPYGQLIAIGRLTVPTQYLPSSDASPTYYLQIVDRKPAREGASDSTDPLGSLMNGTDHQRRLDFVERAKVIYSAYSLAFDFAGNESNPESGNRVYQEQRTEILEGLTKREREVLRLVCTGLSNQQIADQLVITEHTVKLHIGNILKKTGLTNRTQLAILGLELL</sequence>
<evidence type="ECO:0000256" key="3">
    <source>
        <dbReference type="ARBA" id="ARBA00023163"/>
    </source>
</evidence>
<dbReference type="PANTHER" id="PTHR44688">
    <property type="entry name" value="DNA-BINDING TRANSCRIPTIONAL ACTIVATOR DEVR_DOSR"/>
    <property type="match status" value="1"/>
</dbReference>
<dbReference type="Pfam" id="PF00196">
    <property type="entry name" value="GerE"/>
    <property type="match status" value="1"/>
</dbReference>
<evidence type="ECO:0000259" key="4">
    <source>
        <dbReference type="PROSITE" id="PS50043"/>
    </source>
</evidence>
<dbReference type="EMBL" id="JABBCP010000003">
    <property type="protein sequence ID" value="NMF55815.1"/>
    <property type="molecule type" value="Genomic_DNA"/>
</dbReference>